<evidence type="ECO:0000256" key="4">
    <source>
        <dbReference type="ARBA" id="ARBA00023263"/>
    </source>
</evidence>
<dbReference type="Proteomes" id="UP000249005">
    <property type="component" value="Chromosome 1"/>
</dbReference>
<dbReference type="Gene3D" id="2.60.40.3310">
    <property type="match status" value="1"/>
</dbReference>
<evidence type="ECO:0000256" key="5">
    <source>
        <dbReference type="SAM" id="Phobius"/>
    </source>
</evidence>
<dbReference type="KEGG" id="lri:NCTC12151_01501"/>
<feature type="transmembrane region" description="Helical" evidence="5">
    <location>
        <begin position="9"/>
        <end position="32"/>
    </location>
</feature>
<keyword evidence="4" id="KW-0281">Fimbrium</keyword>
<evidence type="ECO:0000256" key="3">
    <source>
        <dbReference type="ARBA" id="ARBA00022729"/>
    </source>
</evidence>
<keyword evidence="5" id="KW-0472">Membrane</keyword>
<comment type="subcellular location">
    <subcellularLocation>
        <location evidence="1">Fimbrium</location>
    </subcellularLocation>
</comment>
<proteinExistence type="inferred from homology"/>
<name>A0A2X4XJK3_9GAMM</name>
<dbReference type="EMBL" id="LS483470">
    <property type="protein sequence ID" value="SQI40045.1"/>
    <property type="molecule type" value="Genomic_DNA"/>
</dbReference>
<sequence>MNPHRERNIVCSTILYILRLGTIAIFATFPLVKAHAVVTCGPYEGYSRNATVPIIGNGVITSGDELPIGSVLYTQAYRPVSGFYGWRCNYSSTDLPVTVKPYLKGAAISMPLGAPTTSGNKSVFPTNVPGIGFYVFTNLAGGSLQYPFYTVDLERVIESGSGHGSGKGVHTTTIYLIKTGPIPSSAQIQAALFPTFQYSYGITEPAPFEENFLTVNFSGVINVVSRSCQVDDVDVDLGSHQLTSFTGIGTVTNWKDFNITLRNCPPFHGYYATRDSLVYSETSGVVTNNAPTSNRIDMAFRGANGYRSSNMAYLNAGSDQAKGIGLQMTDASENLILFNGTTYDPALALTKVDGASYVIPLKARYYQYSSTVTAGKANASVTFTINYY</sequence>
<comment type="similarity">
    <text evidence="2">Belongs to the fimbrial protein family.</text>
</comment>
<protein>
    <submittedName>
        <fullName evidence="7">Type-1A pilin</fullName>
    </submittedName>
</protein>
<dbReference type="InterPro" id="IPR000259">
    <property type="entry name" value="Adhesion_dom_fimbrial"/>
</dbReference>
<dbReference type="PANTHER" id="PTHR33420:SF3">
    <property type="entry name" value="FIMBRIAL SUBUNIT ELFA"/>
    <property type="match status" value="1"/>
</dbReference>
<dbReference type="PANTHER" id="PTHR33420">
    <property type="entry name" value="FIMBRIAL SUBUNIT ELFA-RELATED"/>
    <property type="match status" value="1"/>
</dbReference>
<dbReference type="SUPFAM" id="SSF49401">
    <property type="entry name" value="Bacterial adhesins"/>
    <property type="match status" value="1"/>
</dbReference>
<keyword evidence="3" id="KW-0732">Signal</keyword>
<evidence type="ECO:0000256" key="1">
    <source>
        <dbReference type="ARBA" id="ARBA00004561"/>
    </source>
</evidence>
<evidence type="ECO:0000256" key="2">
    <source>
        <dbReference type="ARBA" id="ARBA00006671"/>
    </source>
</evidence>
<evidence type="ECO:0000259" key="6">
    <source>
        <dbReference type="Pfam" id="PF00419"/>
    </source>
</evidence>
<feature type="domain" description="Fimbrial-type adhesion" evidence="6">
    <location>
        <begin position="216"/>
        <end position="387"/>
    </location>
</feature>
<dbReference type="Pfam" id="PF00419">
    <property type="entry name" value="Fimbrial"/>
    <property type="match status" value="1"/>
</dbReference>
<keyword evidence="5" id="KW-0812">Transmembrane</keyword>
<dbReference type="InterPro" id="IPR036937">
    <property type="entry name" value="Adhesion_dom_fimbrial_sf"/>
</dbReference>
<evidence type="ECO:0000313" key="8">
    <source>
        <dbReference type="Proteomes" id="UP000249005"/>
    </source>
</evidence>
<keyword evidence="8" id="KW-1185">Reference proteome</keyword>
<dbReference type="GO" id="GO:0009289">
    <property type="term" value="C:pilus"/>
    <property type="evidence" value="ECO:0007669"/>
    <property type="project" value="UniProtKB-SubCell"/>
</dbReference>
<organism evidence="7 8">
    <name type="scientific">Leminorella richardii</name>
    <dbReference type="NCBI Taxonomy" id="158841"/>
    <lineage>
        <taxon>Bacteria</taxon>
        <taxon>Pseudomonadati</taxon>
        <taxon>Pseudomonadota</taxon>
        <taxon>Gammaproteobacteria</taxon>
        <taxon>Enterobacterales</taxon>
        <taxon>Budviciaceae</taxon>
        <taxon>Leminorella</taxon>
    </lineage>
</organism>
<keyword evidence="5" id="KW-1133">Transmembrane helix</keyword>
<dbReference type="AlphaFoldDB" id="A0A2X4XJK3"/>
<dbReference type="Gene3D" id="2.60.40.1090">
    <property type="entry name" value="Fimbrial-type adhesion domain"/>
    <property type="match status" value="1"/>
</dbReference>
<dbReference type="InterPro" id="IPR050263">
    <property type="entry name" value="Bact_Fimbrial_Adh_Pro"/>
</dbReference>
<accession>A0A2X4XJK3</accession>
<dbReference type="OrthoDB" id="6052505at2"/>
<dbReference type="InterPro" id="IPR008966">
    <property type="entry name" value="Adhesion_dom_sf"/>
</dbReference>
<evidence type="ECO:0000313" key="7">
    <source>
        <dbReference type="EMBL" id="SQI40045.1"/>
    </source>
</evidence>
<dbReference type="GO" id="GO:0043709">
    <property type="term" value="P:cell adhesion involved in single-species biofilm formation"/>
    <property type="evidence" value="ECO:0007669"/>
    <property type="project" value="TreeGrafter"/>
</dbReference>
<reference evidence="7 8" key="1">
    <citation type="submission" date="2018-06" db="EMBL/GenBank/DDBJ databases">
        <authorList>
            <consortium name="Pathogen Informatics"/>
            <person name="Doyle S."/>
        </authorList>
    </citation>
    <scope>NUCLEOTIDE SEQUENCE [LARGE SCALE GENOMIC DNA]</scope>
    <source>
        <strain evidence="7 8">NCTC12151</strain>
    </source>
</reference>
<gene>
    <name evidence="7" type="primary">fimA_1</name>
    <name evidence="7" type="ORF">NCTC12151_01501</name>
</gene>